<evidence type="ECO:0000256" key="5">
    <source>
        <dbReference type="ARBA" id="ARBA00022741"/>
    </source>
</evidence>
<dbReference type="InterPro" id="IPR007214">
    <property type="entry name" value="YbaK/aa-tRNA-synth-assoc-dom"/>
</dbReference>
<dbReference type="InterPro" id="IPR045864">
    <property type="entry name" value="aa-tRNA-synth_II/BPL/LPL"/>
</dbReference>
<comment type="subunit">
    <text evidence="2 10">Homodimer.</text>
</comment>
<comment type="function">
    <text evidence="10">Catalyzes the attachment of proline to tRNA(Pro) in a two-step reaction: proline is first activated by ATP to form Pro-AMP and then transferred to the acceptor end of tRNA(Pro). As ProRS can inadvertently accommodate and process non-cognate amino acids such as alanine and cysteine, to avoid such errors it has two additional distinct editing activities against alanine. One activity is designated as 'pretransfer' editing and involves the tRNA(Pro)-independent hydrolysis of activated Ala-AMP. The other activity is designated 'posttransfer' editing and involves deacylation of mischarged Ala-tRNA(Pro). The misacylated Cys-tRNA(Pro) is not edited by ProRS.</text>
</comment>
<dbReference type="EC" id="6.1.1.15" evidence="10"/>
<dbReference type="Gene3D" id="3.30.930.10">
    <property type="entry name" value="Bira Bifunctional Protein, Domain 2"/>
    <property type="match status" value="2"/>
</dbReference>
<dbReference type="SUPFAM" id="SSF55826">
    <property type="entry name" value="YbaK/ProRS associated domain"/>
    <property type="match status" value="1"/>
</dbReference>
<dbReference type="InterPro" id="IPR044140">
    <property type="entry name" value="ProRS_anticodon_short"/>
</dbReference>
<evidence type="ECO:0000256" key="8">
    <source>
        <dbReference type="ARBA" id="ARBA00023146"/>
    </source>
</evidence>
<dbReference type="InterPro" id="IPR050062">
    <property type="entry name" value="Pro-tRNA_synthetase"/>
</dbReference>
<comment type="domain">
    <text evidence="10">Consists of three domains: the N-terminal catalytic domain, the editing domain and the C-terminal anticodon-binding domain.</text>
</comment>
<dbReference type="Pfam" id="PF04073">
    <property type="entry name" value="tRNA_edit"/>
    <property type="match status" value="1"/>
</dbReference>
<dbReference type="CDD" id="cd00861">
    <property type="entry name" value="ProRS_anticodon_short"/>
    <property type="match status" value="1"/>
</dbReference>
<dbReference type="Gene3D" id="3.40.50.800">
    <property type="entry name" value="Anticodon-binding domain"/>
    <property type="match status" value="1"/>
</dbReference>
<dbReference type="NCBIfam" id="NF006625">
    <property type="entry name" value="PRK09194.1"/>
    <property type="match status" value="1"/>
</dbReference>
<evidence type="ECO:0000313" key="13">
    <source>
        <dbReference type="Proteomes" id="UP001595748"/>
    </source>
</evidence>
<dbReference type="GO" id="GO:0004827">
    <property type="term" value="F:proline-tRNA ligase activity"/>
    <property type="evidence" value="ECO:0007669"/>
    <property type="project" value="UniProtKB-EC"/>
</dbReference>
<dbReference type="InterPro" id="IPR002314">
    <property type="entry name" value="aa-tRNA-synt_IIb"/>
</dbReference>
<evidence type="ECO:0000256" key="2">
    <source>
        <dbReference type="ARBA" id="ARBA00011738"/>
    </source>
</evidence>
<dbReference type="InterPro" id="IPR004154">
    <property type="entry name" value="Anticodon-bd"/>
</dbReference>
<dbReference type="RefSeq" id="WP_380076509.1">
    <property type="nucleotide sequence ID" value="NZ_JBHRZF010000066.1"/>
</dbReference>
<comment type="catalytic activity">
    <reaction evidence="9 10">
        <text>tRNA(Pro) + L-proline + ATP = L-prolyl-tRNA(Pro) + AMP + diphosphate</text>
        <dbReference type="Rhea" id="RHEA:14305"/>
        <dbReference type="Rhea" id="RHEA-COMP:9700"/>
        <dbReference type="Rhea" id="RHEA-COMP:9702"/>
        <dbReference type="ChEBI" id="CHEBI:30616"/>
        <dbReference type="ChEBI" id="CHEBI:33019"/>
        <dbReference type="ChEBI" id="CHEBI:60039"/>
        <dbReference type="ChEBI" id="CHEBI:78442"/>
        <dbReference type="ChEBI" id="CHEBI:78532"/>
        <dbReference type="ChEBI" id="CHEBI:456215"/>
        <dbReference type="EC" id="6.1.1.15"/>
    </reaction>
</comment>
<dbReference type="Proteomes" id="UP001595748">
    <property type="component" value="Unassembled WGS sequence"/>
</dbReference>
<proteinExistence type="inferred from homology"/>
<reference evidence="13" key="1">
    <citation type="journal article" date="2019" name="Int. J. Syst. Evol. Microbiol.">
        <title>The Global Catalogue of Microorganisms (GCM) 10K type strain sequencing project: providing services to taxonomists for standard genome sequencing and annotation.</title>
        <authorList>
            <consortium name="The Broad Institute Genomics Platform"/>
            <consortium name="The Broad Institute Genome Sequencing Center for Infectious Disease"/>
            <person name="Wu L."/>
            <person name="Ma J."/>
        </authorList>
    </citation>
    <scope>NUCLEOTIDE SEQUENCE [LARGE SCALE GENOMIC DNA]</scope>
    <source>
        <strain evidence="13">CCTCC AB 2013263</strain>
    </source>
</reference>
<evidence type="ECO:0000256" key="10">
    <source>
        <dbReference type="HAMAP-Rule" id="MF_01569"/>
    </source>
</evidence>
<evidence type="ECO:0000256" key="9">
    <source>
        <dbReference type="ARBA" id="ARBA00047671"/>
    </source>
</evidence>
<dbReference type="Pfam" id="PF03129">
    <property type="entry name" value="HGTP_anticodon"/>
    <property type="match status" value="1"/>
</dbReference>
<dbReference type="SUPFAM" id="SSF55681">
    <property type="entry name" value="Class II aaRS and biotin synthetases"/>
    <property type="match status" value="1"/>
</dbReference>
<protein>
    <recommendedName>
        <fullName evidence="10">Proline--tRNA ligase</fullName>
        <ecNumber evidence="10">6.1.1.15</ecNumber>
    </recommendedName>
    <alternativeName>
        <fullName evidence="10">Prolyl-tRNA synthetase</fullName>
        <shortName evidence="10">ProRS</shortName>
    </alternativeName>
</protein>
<evidence type="ECO:0000256" key="7">
    <source>
        <dbReference type="ARBA" id="ARBA00022917"/>
    </source>
</evidence>
<dbReference type="InterPro" id="IPR002316">
    <property type="entry name" value="Pro-tRNA-ligase_IIa"/>
</dbReference>
<dbReference type="PRINTS" id="PR01046">
    <property type="entry name" value="TRNASYNTHPRO"/>
</dbReference>
<accession>A0ABV8A538</accession>
<keyword evidence="3 10" id="KW-0963">Cytoplasm</keyword>
<evidence type="ECO:0000256" key="4">
    <source>
        <dbReference type="ARBA" id="ARBA00022598"/>
    </source>
</evidence>
<dbReference type="PANTHER" id="PTHR42753:SF2">
    <property type="entry name" value="PROLINE--TRNA LIGASE"/>
    <property type="match status" value="1"/>
</dbReference>
<comment type="caution">
    <text evidence="12">The sequence shown here is derived from an EMBL/GenBank/DDBJ whole genome shotgun (WGS) entry which is preliminary data.</text>
</comment>
<dbReference type="InterPro" id="IPR006195">
    <property type="entry name" value="aa-tRNA-synth_II"/>
</dbReference>
<dbReference type="InterPro" id="IPR023717">
    <property type="entry name" value="Pro-tRNA-Synthase_IIa_type1"/>
</dbReference>
<name>A0ABV8A538_9DEIO</name>
<dbReference type="Pfam" id="PF00587">
    <property type="entry name" value="tRNA-synt_2b"/>
    <property type="match status" value="1"/>
</dbReference>
<dbReference type="InterPro" id="IPR036621">
    <property type="entry name" value="Anticodon-bd_dom_sf"/>
</dbReference>
<dbReference type="InterPro" id="IPR004500">
    <property type="entry name" value="Pro-tRNA-synth_IIa_bac-type"/>
</dbReference>
<dbReference type="EMBL" id="JBHRZF010000066">
    <property type="protein sequence ID" value="MFC3860360.1"/>
    <property type="molecule type" value="Genomic_DNA"/>
</dbReference>
<keyword evidence="13" id="KW-1185">Reference proteome</keyword>
<gene>
    <name evidence="10" type="primary">proS</name>
    <name evidence="12" type="ORF">ACFOPQ_06225</name>
</gene>
<keyword evidence="6 10" id="KW-0067">ATP-binding</keyword>
<organism evidence="12 13">
    <name type="scientific">Deinococcus antarcticus</name>
    <dbReference type="NCBI Taxonomy" id="1298767"/>
    <lineage>
        <taxon>Bacteria</taxon>
        <taxon>Thermotogati</taxon>
        <taxon>Deinococcota</taxon>
        <taxon>Deinococci</taxon>
        <taxon>Deinococcales</taxon>
        <taxon>Deinococcaceae</taxon>
        <taxon>Deinococcus</taxon>
    </lineage>
</organism>
<evidence type="ECO:0000313" key="12">
    <source>
        <dbReference type="EMBL" id="MFC3860360.1"/>
    </source>
</evidence>
<comment type="similarity">
    <text evidence="10">Belongs to the class-II aminoacyl-tRNA synthetase family. ProS type 1 subfamily.</text>
</comment>
<evidence type="ECO:0000256" key="1">
    <source>
        <dbReference type="ARBA" id="ARBA00004496"/>
    </source>
</evidence>
<keyword evidence="8 10" id="KW-0030">Aminoacyl-tRNA synthetase</keyword>
<dbReference type="PROSITE" id="PS50862">
    <property type="entry name" value="AA_TRNA_LIGASE_II"/>
    <property type="match status" value="1"/>
</dbReference>
<dbReference type="PANTHER" id="PTHR42753">
    <property type="entry name" value="MITOCHONDRIAL RIBOSOME PROTEIN L39/PROLYL-TRNA LIGASE FAMILY MEMBER"/>
    <property type="match status" value="1"/>
</dbReference>
<keyword evidence="7 10" id="KW-0648">Protein biosynthesis</keyword>
<evidence type="ECO:0000259" key="11">
    <source>
        <dbReference type="PROSITE" id="PS50862"/>
    </source>
</evidence>
<dbReference type="HAMAP" id="MF_01569">
    <property type="entry name" value="Pro_tRNA_synth_type1"/>
    <property type="match status" value="1"/>
</dbReference>
<comment type="subcellular location">
    <subcellularLocation>
        <location evidence="1 10">Cytoplasm</location>
    </subcellularLocation>
</comment>
<evidence type="ECO:0000256" key="6">
    <source>
        <dbReference type="ARBA" id="ARBA00022840"/>
    </source>
</evidence>
<keyword evidence="5 10" id="KW-0547">Nucleotide-binding</keyword>
<sequence length="591" mass="65187">MRLSQLLFSSLREVPADAETPGTRLLVRAGFVRKVGSGLYANLPLMQRVLHKLENLIRIELDAISQEVSFPVLQPEALWRESGRWEAYTRAEGIMFTVQDRAGRRHALGPTHEEVAVDVVRGVVRSYRDLPVSVYQFGRKFRDELRPRYGLLRTREFVMKDAYSFHATEADLHEHFEAMSAAYGRILTRLGLRWRMVDADSGHIGGSASREFMVLADVGEDEILFTQDGLYAANIERAVSRASDLVNSPFQSLQKHFTPGTVTVASACAVLGCEAAHMVKNVLYDAVTADGLLTPVLVSLRGDHSVNSVKLWNAVQHRLEGTLVSLEVAQTEKWATGDLTLGFIAPDVPDSVIVRRDGVRGTFLRLCDSEASKLRHFATGANETDHHVTGANWGTDFALPAVVDVRQAQAGERAVHDPAQVLQSARGIEMGHVFKLGTKYSAAMTATFTDADNVERPIQMGCYGLGVTRLAQAVAEQLADEKGLIWPAELAPFDVVLTVVDVQNATQVQVAEQLYVELRQAGLEVLLDDRPERAGVKFTDAELMGIPCRVTIGRGAQQGEVEVRARQADDRPSGEQVTLPLEQVRAFLTER</sequence>
<dbReference type="SUPFAM" id="SSF52954">
    <property type="entry name" value="Class II aaRS ABD-related"/>
    <property type="match status" value="1"/>
</dbReference>
<feature type="domain" description="Aminoacyl-transfer RNA synthetases class-II family profile" evidence="11">
    <location>
        <begin position="66"/>
        <end position="487"/>
    </location>
</feature>
<evidence type="ECO:0000256" key="3">
    <source>
        <dbReference type="ARBA" id="ARBA00022490"/>
    </source>
</evidence>
<dbReference type="NCBIfam" id="TIGR00409">
    <property type="entry name" value="proS_fam_II"/>
    <property type="match status" value="1"/>
</dbReference>
<dbReference type="InterPro" id="IPR036754">
    <property type="entry name" value="YbaK/aa-tRNA-synt-asso_dom_sf"/>
</dbReference>
<keyword evidence="4 10" id="KW-0436">Ligase</keyword>